<reference evidence="2" key="2">
    <citation type="submission" date="2020-05" db="UniProtKB">
        <authorList>
            <consortium name="EnsemblMetazoa"/>
        </authorList>
    </citation>
    <scope>IDENTIFICATION</scope>
    <source>
        <strain evidence="2">maculatus3</strain>
    </source>
</reference>
<dbReference type="Proteomes" id="UP000075901">
    <property type="component" value="Unassembled WGS sequence"/>
</dbReference>
<sequence>MNPASLRIPSLSHTHHTPTHTPHTNTHTTHHFLTQNTNSEAIPEENYTKSLPERDKYGARRAPALIKASSTNTPKSAAGRRSGGPVNPQTTALLSASSTDSDEDDDDEDDGHRHRADDATRRLNGDGNNDEDDDEDDDDEDEDCADEQHPI</sequence>
<feature type="compositionally biased region" description="Basic and acidic residues" evidence="1">
    <location>
        <begin position="110"/>
        <end position="124"/>
    </location>
</feature>
<feature type="compositionally biased region" description="Acidic residues" evidence="1">
    <location>
        <begin position="128"/>
        <end position="145"/>
    </location>
</feature>
<organism evidence="2 3">
    <name type="scientific">Anopheles maculatus</name>
    <dbReference type="NCBI Taxonomy" id="74869"/>
    <lineage>
        <taxon>Eukaryota</taxon>
        <taxon>Metazoa</taxon>
        <taxon>Ecdysozoa</taxon>
        <taxon>Arthropoda</taxon>
        <taxon>Hexapoda</taxon>
        <taxon>Insecta</taxon>
        <taxon>Pterygota</taxon>
        <taxon>Neoptera</taxon>
        <taxon>Endopterygota</taxon>
        <taxon>Diptera</taxon>
        <taxon>Nematocera</taxon>
        <taxon>Culicoidea</taxon>
        <taxon>Culicidae</taxon>
        <taxon>Anophelinae</taxon>
        <taxon>Anopheles</taxon>
        <taxon>Anopheles maculatus group</taxon>
    </lineage>
</organism>
<feature type="compositionally biased region" description="Low complexity" evidence="1">
    <location>
        <begin position="90"/>
        <end position="99"/>
    </location>
</feature>
<proteinExistence type="predicted"/>
<evidence type="ECO:0000313" key="3">
    <source>
        <dbReference type="Proteomes" id="UP000075901"/>
    </source>
</evidence>
<reference evidence="3" key="1">
    <citation type="submission" date="2013-09" db="EMBL/GenBank/DDBJ databases">
        <title>The Genome Sequence of Anopheles maculatus species B.</title>
        <authorList>
            <consortium name="The Broad Institute Genomics Platform"/>
            <person name="Neafsey D.E."/>
            <person name="Besansky N."/>
            <person name="Howell P."/>
            <person name="Walton C."/>
            <person name="Young S.K."/>
            <person name="Zeng Q."/>
            <person name="Gargeya S."/>
            <person name="Fitzgerald M."/>
            <person name="Haas B."/>
            <person name="Abouelleil A."/>
            <person name="Allen A.W."/>
            <person name="Alvarado L."/>
            <person name="Arachchi H.M."/>
            <person name="Berlin A.M."/>
            <person name="Chapman S.B."/>
            <person name="Gainer-Dewar J."/>
            <person name="Goldberg J."/>
            <person name="Griggs A."/>
            <person name="Gujja S."/>
            <person name="Hansen M."/>
            <person name="Howarth C."/>
            <person name="Imamovic A."/>
            <person name="Ireland A."/>
            <person name="Larimer J."/>
            <person name="McCowan C."/>
            <person name="Murphy C."/>
            <person name="Pearson M."/>
            <person name="Poon T.W."/>
            <person name="Priest M."/>
            <person name="Roberts A."/>
            <person name="Saif S."/>
            <person name="Shea T."/>
            <person name="Sisk P."/>
            <person name="Sykes S."/>
            <person name="Wortman J."/>
            <person name="Nusbaum C."/>
            <person name="Birren B."/>
        </authorList>
    </citation>
    <scope>NUCLEOTIDE SEQUENCE [LARGE SCALE GENOMIC DNA]</scope>
    <source>
        <strain evidence="3">maculatus3</strain>
    </source>
</reference>
<accession>A0A182SXY1</accession>
<dbReference type="EnsemblMetazoa" id="AMAM015665-RA">
    <property type="protein sequence ID" value="AMAM015665-PA"/>
    <property type="gene ID" value="AMAM015665"/>
</dbReference>
<keyword evidence="3" id="KW-1185">Reference proteome</keyword>
<dbReference type="AlphaFoldDB" id="A0A182SXY1"/>
<protein>
    <submittedName>
        <fullName evidence="2">Uncharacterized protein</fullName>
    </submittedName>
</protein>
<feature type="region of interest" description="Disordered" evidence="1">
    <location>
        <begin position="1"/>
        <end position="151"/>
    </location>
</feature>
<name>A0A182SXY1_9DIPT</name>
<evidence type="ECO:0000256" key="1">
    <source>
        <dbReference type="SAM" id="MobiDB-lite"/>
    </source>
</evidence>
<evidence type="ECO:0000313" key="2">
    <source>
        <dbReference type="EnsemblMetazoa" id="AMAM015665-PA"/>
    </source>
</evidence>
<dbReference type="VEuPathDB" id="VectorBase:AMAM015665"/>
<feature type="compositionally biased region" description="Acidic residues" evidence="1">
    <location>
        <begin position="100"/>
        <end position="109"/>
    </location>
</feature>